<dbReference type="SUPFAM" id="SSF47384">
    <property type="entry name" value="Homodimeric domain of signal transducing histidine kinase"/>
    <property type="match status" value="1"/>
</dbReference>
<keyword evidence="6" id="KW-0902">Two-component regulatory system</keyword>
<dbReference type="InterPro" id="IPR003594">
    <property type="entry name" value="HATPase_dom"/>
</dbReference>
<proteinExistence type="predicted"/>
<keyword evidence="7" id="KW-0812">Transmembrane</keyword>
<protein>
    <recommendedName>
        <fullName evidence="2">histidine kinase</fullName>
        <ecNumber evidence="2">2.7.13.3</ecNumber>
    </recommendedName>
</protein>
<evidence type="ECO:0000256" key="5">
    <source>
        <dbReference type="ARBA" id="ARBA00022777"/>
    </source>
</evidence>
<dbReference type="EC" id="2.7.13.3" evidence="2"/>
<sequence length="488" mass="54083">MKRRIRSIFLLMVVCMVGINGFQAYWLYTTYQLTASQFARTVRDALATVVQRQQVNAARQLLGPQAGKRPKRIVYATFGNDASQPNRVVVIPRARPDSTKVAPRHPRQKVEMTVTTTTTSTRISSGNAVDTLARSISRLIINDWAGPRTIDLSQFATAYHAELRQRAADAPFVLDTLRLKPARGERALAPPRHLPAGYTLLTPPTLLNPVTDLQVRAAFEPPTSYVLRRMGGLLLGSGLLLALTTACFLLMLSTILKQKKLSDVKNDFINNMTHELKTPLATVSAAVEALQNFGALNDPAKTQTYLSISRTELQRLSDLVEKVLNIAVEEREQLELRPEAVQPAELVAEIVARHQLQAAKTVKFDVEVAPAPFVSFDRLHMGNVINNLIDNAIKYSKEAVTITIRGQQEPTGWLLSVADNGPGIEPGYQHAIFDRFFRVPTGNLHNVKGFGLGLYYVRQVVERHGGRINVRSGLGRGSRFEVWIPATA</sequence>
<organism evidence="9 10">
    <name type="scientific">Hymenobacter negativus</name>
    <dbReference type="NCBI Taxonomy" id="2795026"/>
    <lineage>
        <taxon>Bacteria</taxon>
        <taxon>Pseudomonadati</taxon>
        <taxon>Bacteroidota</taxon>
        <taxon>Cytophagia</taxon>
        <taxon>Cytophagales</taxon>
        <taxon>Hymenobacteraceae</taxon>
        <taxon>Hymenobacter</taxon>
    </lineage>
</organism>
<reference evidence="9 10" key="1">
    <citation type="submission" date="2021-03" db="EMBL/GenBank/DDBJ databases">
        <authorList>
            <person name="Kim M.K."/>
        </authorList>
    </citation>
    <scope>NUCLEOTIDE SEQUENCE [LARGE SCALE GENOMIC DNA]</scope>
    <source>
        <strain evidence="9 10">BT442</strain>
    </source>
</reference>
<evidence type="ECO:0000313" key="10">
    <source>
        <dbReference type="Proteomes" id="UP000664369"/>
    </source>
</evidence>
<evidence type="ECO:0000256" key="3">
    <source>
        <dbReference type="ARBA" id="ARBA00022553"/>
    </source>
</evidence>
<dbReference type="CDD" id="cd00075">
    <property type="entry name" value="HATPase"/>
    <property type="match status" value="1"/>
</dbReference>
<comment type="caution">
    <text evidence="9">The sequence shown here is derived from an EMBL/GenBank/DDBJ whole genome shotgun (WGS) entry which is preliminary data.</text>
</comment>
<accession>A0ABS3Q9T4</accession>
<dbReference type="SMART" id="SM00388">
    <property type="entry name" value="HisKA"/>
    <property type="match status" value="1"/>
</dbReference>
<feature type="domain" description="Histidine kinase" evidence="8">
    <location>
        <begin position="271"/>
        <end position="488"/>
    </location>
</feature>
<evidence type="ECO:0000259" key="8">
    <source>
        <dbReference type="PROSITE" id="PS50109"/>
    </source>
</evidence>
<dbReference type="CDD" id="cd00082">
    <property type="entry name" value="HisKA"/>
    <property type="match status" value="1"/>
</dbReference>
<dbReference type="PRINTS" id="PR00344">
    <property type="entry name" value="BCTRLSENSOR"/>
</dbReference>
<dbReference type="InterPro" id="IPR036890">
    <property type="entry name" value="HATPase_C_sf"/>
</dbReference>
<feature type="transmembrane region" description="Helical" evidence="7">
    <location>
        <begin position="230"/>
        <end position="252"/>
    </location>
</feature>
<evidence type="ECO:0000256" key="4">
    <source>
        <dbReference type="ARBA" id="ARBA00022679"/>
    </source>
</evidence>
<dbReference type="PANTHER" id="PTHR43711:SF1">
    <property type="entry name" value="HISTIDINE KINASE 1"/>
    <property type="match status" value="1"/>
</dbReference>
<dbReference type="PROSITE" id="PS50109">
    <property type="entry name" value="HIS_KIN"/>
    <property type="match status" value="1"/>
</dbReference>
<keyword evidence="7" id="KW-0472">Membrane</keyword>
<dbReference type="InterPro" id="IPR036097">
    <property type="entry name" value="HisK_dim/P_sf"/>
</dbReference>
<dbReference type="Gene3D" id="3.30.565.10">
    <property type="entry name" value="Histidine kinase-like ATPase, C-terminal domain"/>
    <property type="match status" value="1"/>
</dbReference>
<gene>
    <name evidence="9" type="ORF">J4E00_02950</name>
</gene>
<dbReference type="RefSeq" id="WP_208173512.1">
    <property type="nucleotide sequence ID" value="NZ_JAGETZ010000001.1"/>
</dbReference>
<dbReference type="GO" id="GO:0016301">
    <property type="term" value="F:kinase activity"/>
    <property type="evidence" value="ECO:0007669"/>
    <property type="project" value="UniProtKB-KW"/>
</dbReference>
<dbReference type="InterPro" id="IPR003661">
    <property type="entry name" value="HisK_dim/P_dom"/>
</dbReference>
<comment type="catalytic activity">
    <reaction evidence="1">
        <text>ATP + protein L-histidine = ADP + protein N-phospho-L-histidine.</text>
        <dbReference type="EC" id="2.7.13.3"/>
    </reaction>
</comment>
<keyword evidence="4" id="KW-0808">Transferase</keyword>
<dbReference type="EMBL" id="JAGETZ010000001">
    <property type="protein sequence ID" value="MBO2007991.1"/>
    <property type="molecule type" value="Genomic_DNA"/>
</dbReference>
<dbReference type="InterPro" id="IPR050736">
    <property type="entry name" value="Sensor_HK_Regulatory"/>
</dbReference>
<dbReference type="Pfam" id="PF00512">
    <property type="entry name" value="HisKA"/>
    <property type="match status" value="1"/>
</dbReference>
<evidence type="ECO:0000256" key="6">
    <source>
        <dbReference type="ARBA" id="ARBA00023012"/>
    </source>
</evidence>
<evidence type="ECO:0000313" key="9">
    <source>
        <dbReference type="EMBL" id="MBO2007991.1"/>
    </source>
</evidence>
<keyword evidence="3" id="KW-0597">Phosphoprotein</keyword>
<dbReference type="Pfam" id="PF02518">
    <property type="entry name" value="HATPase_c"/>
    <property type="match status" value="1"/>
</dbReference>
<dbReference type="InterPro" id="IPR004358">
    <property type="entry name" value="Sig_transdc_His_kin-like_C"/>
</dbReference>
<dbReference type="SMART" id="SM00387">
    <property type="entry name" value="HATPase_c"/>
    <property type="match status" value="1"/>
</dbReference>
<keyword evidence="10" id="KW-1185">Reference proteome</keyword>
<evidence type="ECO:0000256" key="1">
    <source>
        <dbReference type="ARBA" id="ARBA00000085"/>
    </source>
</evidence>
<keyword evidence="5 9" id="KW-0418">Kinase</keyword>
<feature type="transmembrane region" description="Helical" evidence="7">
    <location>
        <begin position="7"/>
        <end position="28"/>
    </location>
</feature>
<dbReference type="InterPro" id="IPR005467">
    <property type="entry name" value="His_kinase_dom"/>
</dbReference>
<dbReference type="PANTHER" id="PTHR43711">
    <property type="entry name" value="TWO-COMPONENT HISTIDINE KINASE"/>
    <property type="match status" value="1"/>
</dbReference>
<dbReference type="Proteomes" id="UP000664369">
    <property type="component" value="Unassembled WGS sequence"/>
</dbReference>
<keyword evidence="7" id="KW-1133">Transmembrane helix</keyword>
<evidence type="ECO:0000256" key="7">
    <source>
        <dbReference type="SAM" id="Phobius"/>
    </source>
</evidence>
<dbReference type="Gene3D" id="1.10.287.130">
    <property type="match status" value="1"/>
</dbReference>
<evidence type="ECO:0000256" key="2">
    <source>
        <dbReference type="ARBA" id="ARBA00012438"/>
    </source>
</evidence>
<dbReference type="SUPFAM" id="SSF55874">
    <property type="entry name" value="ATPase domain of HSP90 chaperone/DNA topoisomerase II/histidine kinase"/>
    <property type="match status" value="1"/>
</dbReference>
<name>A0ABS3Q9T4_9BACT</name>